<dbReference type="Gene3D" id="3.30.450.40">
    <property type="match status" value="1"/>
</dbReference>
<dbReference type="Gene3D" id="1.10.287.130">
    <property type="match status" value="1"/>
</dbReference>
<evidence type="ECO:0000256" key="7">
    <source>
        <dbReference type="ARBA" id="ARBA00022777"/>
    </source>
</evidence>
<evidence type="ECO:0000256" key="3">
    <source>
        <dbReference type="ARBA" id="ARBA00012438"/>
    </source>
</evidence>
<organism evidence="12 13">
    <name type="scientific">Cryptosporangium minutisporangium</name>
    <dbReference type="NCBI Taxonomy" id="113569"/>
    <lineage>
        <taxon>Bacteria</taxon>
        <taxon>Bacillati</taxon>
        <taxon>Actinomycetota</taxon>
        <taxon>Actinomycetes</taxon>
        <taxon>Cryptosporangiales</taxon>
        <taxon>Cryptosporangiaceae</taxon>
        <taxon>Cryptosporangium</taxon>
    </lineage>
</organism>
<name>A0ABP6T4M8_9ACTN</name>
<gene>
    <name evidence="12" type="ORF">GCM10020369_51120</name>
</gene>
<dbReference type="PROSITE" id="PS50109">
    <property type="entry name" value="HIS_KIN"/>
    <property type="match status" value="1"/>
</dbReference>
<evidence type="ECO:0000256" key="9">
    <source>
        <dbReference type="ARBA" id="ARBA00023012"/>
    </source>
</evidence>
<dbReference type="PANTHER" id="PTHR42878">
    <property type="entry name" value="TWO-COMPONENT HISTIDINE KINASE"/>
    <property type="match status" value="1"/>
</dbReference>
<sequence>MTVTNAVQEEARLAVLRGLRIMDTDAEPEFDDIALLAAEICRTPIAMVSLVDDDRQWFKARVGVDYSEGCRDNSFCAHALDQPDVLEVPDARADPRFAGNPLVVGEPYIQFYAGAPLRVEGGLSLGTVCVIDHQPRTLSQQQRRALRALARHAAAEIELRSYARRTADVNRRVVELEDLKNRILTTVSHELRTPLSSIRGYLELLLDDSDPLDPETGRDFLTVVQRNAHRLTRLVDDMLLATKIGAEGIDVARVPIDLTELVGAVVAGSRPLADPKGLTLTFDKPGPVVVTGSHRELTQALQHVLLNAIKFTPDGAITVQVTDVPRPTVVVTDTGTGIDEGEIPRLFDPFYRSETAEAAAIQGPGLGLTLVRAIVNAHGGQVDLRSRLGAGTTVVLQFPGPA</sequence>
<dbReference type="GO" id="GO:0016301">
    <property type="term" value="F:kinase activity"/>
    <property type="evidence" value="ECO:0007669"/>
    <property type="project" value="UniProtKB-KW"/>
</dbReference>
<dbReference type="Gene3D" id="3.30.565.10">
    <property type="entry name" value="Histidine kinase-like ATPase, C-terminal domain"/>
    <property type="match status" value="1"/>
</dbReference>
<accession>A0ABP6T4M8</accession>
<dbReference type="InterPro" id="IPR005467">
    <property type="entry name" value="His_kinase_dom"/>
</dbReference>
<dbReference type="Pfam" id="PF02518">
    <property type="entry name" value="HATPase_c"/>
    <property type="match status" value="1"/>
</dbReference>
<comment type="caution">
    <text evidence="12">The sequence shown here is derived from an EMBL/GenBank/DDBJ whole genome shotgun (WGS) entry which is preliminary data.</text>
</comment>
<dbReference type="SUPFAM" id="SSF47384">
    <property type="entry name" value="Homodimeric domain of signal transducing histidine kinase"/>
    <property type="match status" value="1"/>
</dbReference>
<dbReference type="InterPro" id="IPR003661">
    <property type="entry name" value="HisK_dim/P_dom"/>
</dbReference>
<evidence type="ECO:0000256" key="2">
    <source>
        <dbReference type="ARBA" id="ARBA00004236"/>
    </source>
</evidence>
<dbReference type="PRINTS" id="PR00344">
    <property type="entry name" value="BCTRLSENSOR"/>
</dbReference>
<dbReference type="CDD" id="cd00082">
    <property type="entry name" value="HisKA"/>
    <property type="match status" value="1"/>
</dbReference>
<dbReference type="InterPro" id="IPR004358">
    <property type="entry name" value="Sig_transdc_His_kin-like_C"/>
</dbReference>
<dbReference type="SMART" id="SM00065">
    <property type="entry name" value="GAF"/>
    <property type="match status" value="1"/>
</dbReference>
<evidence type="ECO:0000256" key="8">
    <source>
        <dbReference type="ARBA" id="ARBA00022840"/>
    </source>
</evidence>
<dbReference type="Pfam" id="PF00512">
    <property type="entry name" value="HisKA"/>
    <property type="match status" value="1"/>
</dbReference>
<dbReference type="InterPro" id="IPR003594">
    <property type="entry name" value="HATPase_dom"/>
</dbReference>
<dbReference type="EC" id="2.7.13.3" evidence="3"/>
<keyword evidence="9" id="KW-0902">Two-component regulatory system</keyword>
<proteinExistence type="predicted"/>
<reference evidence="13" key="1">
    <citation type="journal article" date="2019" name="Int. J. Syst. Evol. Microbiol.">
        <title>The Global Catalogue of Microorganisms (GCM) 10K type strain sequencing project: providing services to taxonomists for standard genome sequencing and annotation.</title>
        <authorList>
            <consortium name="The Broad Institute Genomics Platform"/>
            <consortium name="The Broad Institute Genome Sequencing Center for Infectious Disease"/>
            <person name="Wu L."/>
            <person name="Ma J."/>
        </authorList>
    </citation>
    <scope>NUCLEOTIDE SEQUENCE [LARGE SCALE GENOMIC DNA]</scope>
    <source>
        <strain evidence="13">JCM 9458</strain>
    </source>
</reference>
<dbReference type="SUPFAM" id="SSF55874">
    <property type="entry name" value="ATPase domain of HSP90 chaperone/DNA topoisomerase II/histidine kinase"/>
    <property type="match status" value="1"/>
</dbReference>
<dbReference type="InterPro" id="IPR003018">
    <property type="entry name" value="GAF"/>
</dbReference>
<dbReference type="InterPro" id="IPR029016">
    <property type="entry name" value="GAF-like_dom_sf"/>
</dbReference>
<dbReference type="CDD" id="cd00075">
    <property type="entry name" value="HATPase"/>
    <property type="match status" value="1"/>
</dbReference>
<evidence type="ECO:0000256" key="5">
    <source>
        <dbReference type="ARBA" id="ARBA00022679"/>
    </source>
</evidence>
<evidence type="ECO:0000313" key="12">
    <source>
        <dbReference type="EMBL" id="GAA3391816.1"/>
    </source>
</evidence>
<keyword evidence="6" id="KW-0547">Nucleotide-binding</keyword>
<comment type="subcellular location">
    <subcellularLocation>
        <location evidence="2">Cell membrane</location>
    </subcellularLocation>
</comment>
<dbReference type="RefSeq" id="WP_345730747.1">
    <property type="nucleotide sequence ID" value="NZ_BAAAYN010000035.1"/>
</dbReference>
<dbReference type="Pfam" id="PF01590">
    <property type="entry name" value="GAF"/>
    <property type="match status" value="1"/>
</dbReference>
<evidence type="ECO:0000256" key="4">
    <source>
        <dbReference type="ARBA" id="ARBA00022553"/>
    </source>
</evidence>
<dbReference type="InterPro" id="IPR036097">
    <property type="entry name" value="HisK_dim/P_sf"/>
</dbReference>
<keyword evidence="8" id="KW-0067">ATP-binding</keyword>
<keyword evidence="13" id="KW-1185">Reference proteome</keyword>
<keyword evidence="4" id="KW-0597">Phosphoprotein</keyword>
<comment type="catalytic activity">
    <reaction evidence="1">
        <text>ATP + protein L-histidine = ADP + protein N-phospho-L-histidine.</text>
        <dbReference type="EC" id="2.7.13.3"/>
    </reaction>
</comment>
<protein>
    <recommendedName>
        <fullName evidence="10">Sensor-like histidine kinase SenX3</fullName>
        <ecNumber evidence="3">2.7.13.3</ecNumber>
    </recommendedName>
</protein>
<dbReference type="SMART" id="SM00388">
    <property type="entry name" value="HisKA"/>
    <property type="match status" value="1"/>
</dbReference>
<keyword evidence="5" id="KW-0808">Transferase</keyword>
<evidence type="ECO:0000313" key="13">
    <source>
        <dbReference type="Proteomes" id="UP001501676"/>
    </source>
</evidence>
<dbReference type="EMBL" id="BAAAYN010000035">
    <property type="protein sequence ID" value="GAA3391816.1"/>
    <property type="molecule type" value="Genomic_DNA"/>
</dbReference>
<dbReference type="SMART" id="SM00387">
    <property type="entry name" value="HATPase_c"/>
    <property type="match status" value="1"/>
</dbReference>
<evidence type="ECO:0000256" key="6">
    <source>
        <dbReference type="ARBA" id="ARBA00022741"/>
    </source>
</evidence>
<dbReference type="PANTHER" id="PTHR42878:SF7">
    <property type="entry name" value="SENSOR HISTIDINE KINASE GLRK"/>
    <property type="match status" value="1"/>
</dbReference>
<dbReference type="Proteomes" id="UP001501676">
    <property type="component" value="Unassembled WGS sequence"/>
</dbReference>
<dbReference type="SUPFAM" id="SSF55781">
    <property type="entry name" value="GAF domain-like"/>
    <property type="match status" value="1"/>
</dbReference>
<evidence type="ECO:0000256" key="10">
    <source>
        <dbReference type="ARBA" id="ARBA00039401"/>
    </source>
</evidence>
<dbReference type="InterPro" id="IPR050351">
    <property type="entry name" value="BphY/WalK/GraS-like"/>
</dbReference>
<evidence type="ECO:0000259" key="11">
    <source>
        <dbReference type="PROSITE" id="PS50109"/>
    </source>
</evidence>
<evidence type="ECO:0000256" key="1">
    <source>
        <dbReference type="ARBA" id="ARBA00000085"/>
    </source>
</evidence>
<keyword evidence="7 12" id="KW-0418">Kinase</keyword>
<dbReference type="InterPro" id="IPR036890">
    <property type="entry name" value="HATPase_C_sf"/>
</dbReference>
<feature type="domain" description="Histidine kinase" evidence="11">
    <location>
        <begin position="186"/>
        <end position="402"/>
    </location>
</feature>